<evidence type="ECO:0000313" key="2">
    <source>
        <dbReference type="Proteomes" id="UP001164929"/>
    </source>
</evidence>
<sequence>MEVGNGMHWMTAFPWIPSLCTSIFSTGLCLWREHRVTLTLHDDLWDHDDPCLWNERSLMSLNKMASIGFRKCDHRLLLLTSQMAAMCDVLATETAIIYGLSQSGVLDLHGFFLVKGWGLLLCLVKCSAPGSYSLWKPKGAYIWIIFSVVSGKYEKRSEKGVHLLVSDE</sequence>
<accession>A0AAD6MMM3</accession>
<dbReference type="EMBL" id="JAQIZT010000008">
    <property type="protein sequence ID" value="KAJ6988195.1"/>
    <property type="molecule type" value="Genomic_DNA"/>
</dbReference>
<protein>
    <submittedName>
        <fullName evidence="1">Uncharacterized protein</fullName>
    </submittedName>
</protein>
<evidence type="ECO:0000313" key="1">
    <source>
        <dbReference type="EMBL" id="KAJ6988195.1"/>
    </source>
</evidence>
<proteinExistence type="predicted"/>
<name>A0AAD6MMM3_9ROSI</name>
<dbReference type="AlphaFoldDB" id="A0AAD6MMM3"/>
<dbReference type="Proteomes" id="UP001164929">
    <property type="component" value="Chromosome 8"/>
</dbReference>
<comment type="caution">
    <text evidence="1">The sequence shown here is derived from an EMBL/GenBank/DDBJ whole genome shotgun (WGS) entry which is preliminary data.</text>
</comment>
<gene>
    <name evidence="1" type="ORF">NC653_021200</name>
</gene>
<reference evidence="1" key="1">
    <citation type="journal article" date="2023" name="Mol. Ecol. Resour.">
        <title>Chromosome-level genome assembly of a triploid poplar Populus alba 'Berolinensis'.</title>
        <authorList>
            <person name="Chen S."/>
            <person name="Yu Y."/>
            <person name="Wang X."/>
            <person name="Wang S."/>
            <person name="Zhang T."/>
            <person name="Zhou Y."/>
            <person name="He R."/>
            <person name="Meng N."/>
            <person name="Wang Y."/>
            <person name="Liu W."/>
            <person name="Liu Z."/>
            <person name="Liu J."/>
            <person name="Guo Q."/>
            <person name="Huang H."/>
            <person name="Sederoff R.R."/>
            <person name="Wang G."/>
            <person name="Qu G."/>
            <person name="Chen S."/>
        </authorList>
    </citation>
    <scope>NUCLEOTIDE SEQUENCE</scope>
    <source>
        <strain evidence="1">SC-2020</strain>
    </source>
</reference>
<keyword evidence="2" id="KW-1185">Reference proteome</keyword>
<organism evidence="1 2">
    <name type="scientific">Populus alba x Populus x berolinensis</name>
    <dbReference type="NCBI Taxonomy" id="444605"/>
    <lineage>
        <taxon>Eukaryota</taxon>
        <taxon>Viridiplantae</taxon>
        <taxon>Streptophyta</taxon>
        <taxon>Embryophyta</taxon>
        <taxon>Tracheophyta</taxon>
        <taxon>Spermatophyta</taxon>
        <taxon>Magnoliopsida</taxon>
        <taxon>eudicotyledons</taxon>
        <taxon>Gunneridae</taxon>
        <taxon>Pentapetalae</taxon>
        <taxon>rosids</taxon>
        <taxon>fabids</taxon>
        <taxon>Malpighiales</taxon>
        <taxon>Salicaceae</taxon>
        <taxon>Saliceae</taxon>
        <taxon>Populus</taxon>
    </lineage>
</organism>